<comment type="caution">
    <text evidence="1">The sequence shown here is derived from an EMBL/GenBank/DDBJ whole genome shotgun (WGS) entry which is preliminary data.</text>
</comment>
<dbReference type="AlphaFoldDB" id="A0A4C1SEW3"/>
<dbReference type="EMBL" id="BGZK01006644">
    <property type="protein sequence ID" value="GBO99916.1"/>
    <property type="molecule type" value="Genomic_DNA"/>
</dbReference>
<keyword evidence="2" id="KW-1185">Reference proteome</keyword>
<name>A0A4C1SEW3_EUMVA</name>
<proteinExistence type="predicted"/>
<dbReference type="Proteomes" id="UP000299102">
    <property type="component" value="Unassembled WGS sequence"/>
</dbReference>
<protein>
    <submittedName>
        <fullName evidence="1">Uncharacterized protein</fullName>
    </submittedName>
</protein>
<sequence length="82" mass="9170">MGVREIRSVIEITSTIGFENETRNGIGIDSGTGIETKRKVKGQVRGQGQGQSLENYQTHPEVFCDLLAPILLEQHFYCSPYQ</sequence>
<evidence type="ECO:0000313" key="1">
    <source>
        <dbReference type="EMBL" id="GBO99916.1"/>
    </source>
</evidence>
<accession>A0A4C1SEW3</accession>
<evidence type="ECO:0000313" key="2">
    <source>
        <dbReference type="Proteomes" id="UP000299102"/>
    </source>
</evidence>
<organism evidence="1 2">
    <name type="scientific">Eumeta variegata</name>
    <name type="common">Bagworm moth</name>
    <name type="synonym">Eumeta japonica</name>
    <dbReference type="NCBI Taxonomy" id="151549"/>
    <lineage>
        <taxon>Eukaryota</taxon>
        <taxon>Metazoa</taxon>
        <taxon>Ecdysozoa</taxon>
        <taxon>Arthropoda</taxon>
        <taxon>Hexapoda</taxon>
        <taxon>Insecta</taxon>
        <taxon>Pterygota</taxon>
        <taxon>Neoptera</taxon>
        <taxon>Endopterygota</taxon>
        <taxon>Lepidoptera</taxon>
        <taxon>Glossata</taxon>
        <taxon>Ditrysia</taxon>
        <taxon>Tineoidea</taxon>
        <taxon>Psychidae</taxon>
        <taxon>Oiketicinae</taxon>
        <taxon>Eumeta</taxon>
    </lineage>
</organism>
<reference evidence="1 2" key="1">
    <citation type="journal article" date="2019" name="Commun. Biol.">
        <title>The bagworm genome reveals a unique fibroin gene that provides high tensile strength.</title>
        <authorList>
            <person name="Kono N."/>
            <person name="Nakamura H."/>
            <person name="Ohtoshi R."/>
            <person name="Tomita M."/>
            <person name="Numata K."/>
            <person name="Arakawa K."/>
        </authorList>
    </citation>
    <scope>NUCLEOTIDE SEQUENCE [LARGE SCALE GENOMIC DNA]</scope>
</reference>
<gene>
    <name evidence="1" type="ORF">EVAR_72323_1</name>
</gene>